<keyword evidence="3" id="KW-1185">Reference proteome</keyword>
<name>A0A510WSR0_9LACO</name>
<keyword evidence="1" id="KW-1133">Transmembrane helix</keyword>
<keyword evidence="1" id="KW-0812">Transmembrane</keyword>
<reference evidence="2 3" key="1">
    <citation type="submission" date="2019-07" db="EMBL/GenBank/DDBJ databases">
        <title>Whole genome shotgun sequence of Lactobacillus aviarius subsp. aviarius NBRC 102162.</title>
        <authorList>
            <person name="Hosoyama A."/>
            <person name="Uohara A."/>
            <person name="Ohji S."/>
            <person name="Ichikawa N."/>
        </authorList>
    </citation>
    <scope>NUCLEOTIDE SEQUENCE [LARGE SCALE GENOMIC DNA]</scope>
    <source>
        <strain evidence="2 3">NBRC 102162</strain>
    </source>
</reference>
<organism evidence="2 3">
    <name type="scientific">Ligilactobacillus aviarius</name>
    <dbReference type="NCBI Taxonomy" id="1606"/>
    <lineage>
        <taxon>Bacteria</taxon>
        <taxon>Bacillati</taxon>
        <taxon>Bacillota</taxon>
        <taxon>Bacilli</taxon>
        <taxon>Lactobacillales</taxon>
        <taxon>Lactobacillaceae</taxon>
        <taxon>Ligilactobacillus</taxon>
    </lineage>
</organism>
<gene>
    <name evidence="2" type="ORF">LAV01_04430</name>
</gene>
<sequence>MKNKKSIYFIKTYIIFFVYLIIAGIWYEKDLNYIVTNSLINNGCGKTILIMYGVPSLIALVLAGLLKKRFIWEIPLMIIFNLINIWGMTGVTAIIAAVLKSLGLYDMFISQIIIVTIMIFILNFVYGIMATRDLNNSKLMIILGGICLTLILIMNIINVKYRLIHIILDILVLIWFSYGVAQDSQQTIKDYDKINTKVESWMYSIDNASTLCLDIVFIFGQLMKLTADEKR</sequence>
<evidence type="ECO:0000256" key="1">
    <source>
        <dbReference type="SAM" id="Phobius"/>
    </source>
</evidence>
<feature type="transmembrane region" description="Helical" evidence="1">
    <location>
        <begin position="7"/>
        <end position="27"/>
    </location>
</feature>
<feature type="transmembrane region" description="Helical" evidence="1">
    <location>
        <begin position="139"/>
        <end position="157"/>
    </location>
</feature>
<comment type="caution">
    <text evidence="2">The sequence shown here is derived from an EMBL/GenBank/DDBJ whole genome shotgun (WGS) entry which is preliminary data.</text>
</comment>
<evidence type="ECO:0000313" key="2">
    <source>
        <dbReference type="EMBL" id="GEK41611.1"/>
    </source>
</evidence>
<feature type="transmembrane region" description="Helical" evidence="1">
    <location>
        <begin position="47"/>
        <end position="66"/>
    </location>
</feature>
<feature type="transmembrane region" description="Helical" evidence="1">
    <location>
        <begin position="163"/>
        <end position="181"/>
    </location>
</feature>
<feature type="transmembrane region" description="Helical" evidence="1">
    <location>
        <begin position="108"/>
        <end position="127"/>
    </location>
</feature>
<protein>
    <recommendedName>
        <fullName evidence="4">BAX inhibitor (BI)-1/YccA family protein</fullName>
    </recommendedName>
</protein>
<accession>A0A510WSR0</accession>
<evidence type="ECO:0008006" key="4">
    <source>
        <dbReference type="Google" id="ProtNLM"/>
    </source>
</evidence>
<evidence type="ECO:0000313" key="3">
    <source>
        <dbReference type="Proteomes" id="UP000321722"/>
    </source>
</evidence>
<feature type="transmembrane region" description="Helical" evidence="1">
    <location>
        <begin position="78"/>
        <end position="102"/>
    </location>
</feature>
<dbReference type="RefSeq" id="WP_057827653.1">
    <property type="nucleotide sequence ID" value="NZ_BAAACL010000001.1"/>
</dbReference>
<dbReference type="EMBL" id="BJUI01000003">
    <property type="protein sequence ID" value="GEK41611.1"/>
    <property type="molecule type" value="Genomic_DNA"/>
</dbReference>
<feature type="transmembrane region" description="Helical" evidence="1">
    <location>
        <begin position="201"/>
        <end position="223"/>
    </location>
</feature>
<proteinExistence type="predicted"/>
<keyword evidence="1" id="KW-0472">Membrane</keyword>
<dbReference type="Proteomes" id="UP000321722">
    <property type="component" value="Unassembled WGS sequence"/>
</dbReference>
<dbReference type="GeneID" id="29933588"/>
<dbReference type="AlphaFoldDB" id="A0A510WSR0"/>